<reference evidence="2 3" key="1">
    <citation type="submission" date="2019-10" db="EMBL/GenBank/DDBJ databases">
        <title>Glaciimonas soli sp. nov., a psychrophilic bacterium isolated from the forest soil of a high elevation mountain in Taiwan.</title>
        <authorList>
            <person name="Wang L.-T."/>
            <person name="Shieh W.Y."/>
        </authorList>
    </citation>
    <scope>NUCLEOTIDE SEQUENCE [LARGE SCALE GENOMIC DNA]</scope>
    <source>
        <strain evidence="2 3">GS1</strain>
    </source>
</reference>
<dbReference type="RefSeq" id="WP_153232863.1">
    <property type="nucleotide sequence ID" value="NZ_WINI01000001.1"/>
</dbReference>
<protein>
    <submittedName>
        <fullName evidence="2">Uncharacterized protein</fullName>
    </submittedName>
</protein>
<evidence type="ECO:0000313" key="3">
    <source>
        <dbReference type="Proteomes" id="UP000451565"/>
    </source>
</evidence>
<name>A0A843YPF0_9BURK</name>
<evidence type="ECO:0000256" key="1">
    <source>
        <dbReference type="SAM" id="MobiDB-lite"/>
    </source>
</evidence>
<organism evidence="2 3">
    <name type="scientific">Glaciimonas soli</name>
    <dbReference type="NCBI Taxonomy" id="2590999"/>
    <lineage>
        <taxon>Bacteria</taxon>
        <taxon>Pseudomonadati</taxon>
        <taxon>Pseudomonadota</taxon>
        <taxon>Betaproteobacteria</taxon>
        <taxon>Burkholderiales</taxon>
        <taxon>Oxalobacteraceae</taxon>
        <taxon>Glaciimonas</taxon>
    </lineage>
</organism>
<gene>
    <name evidence="2" type="ORF">GEV47_00990</name>
</gene>
<feature type="region of interest" description="Disordered" evidence="1">
    <location>
        <begin position="14"/>
        <end position="34"/>
    </location>
</feature>
<evidence type="ECO:0000313" key="2">
    <source>
        <dbReference type="EMBL" id="MQQ99260.1"/>
    </source>
</evidence>
<dbReference type="AlphaFoldDB" id="A0A843YPF0"/>
<accession>A0A843YPF0</accession>
<proteinExistence type="predicted"/>
<dbReference type="EMBL" id="WINI01000001">
    <property type="protein sequence ID" value="MQQ99260.1"/>
    <property type="molecule type" value="Genomic_DNA"/>
</dbReference>
<comment type="caution">
    <text evidence="2">The sequence shown here is derived from an EMBL/GenBank/DDBJ whole genome shotgun (WGS) entry which is preliminary data.</text>
</comment>
<dbReference type="Proteomes" id="UP000451565">
    <property type="component" value="Unassembled WGS sequence"/>
</dbReference>
<keyword evidence="3" id="KW-1185">Reference proteome</keyword>
<sequence>MKQTNDKFTVDAFDKRGRGRPLKHDAKTSAQRQKEYRQRNRFNLLDLILDEKQINVTRNEK</sequence>